<dbReference type="GO" id="GO:0008734">
    <property type="term" value="F:L-aspartate oxidase activity"/>
    <property type="evidence" value="ECO:0007669"/>
    <property type="project" value="UniProtKB-EC"/>
</dbReference>
<evidence type="ECO:0000313" key="12">
    <source>
        <dbReference type="Proteomes" id="UP000242857"/>
    </source>
</evidence>
<sequence>MKSELPILVVGGGIAGLSVALAAAPAPVRLLTRAINPRSTASLLAQGGIAVAVGPGDTPQAHADDTCIAGAFHNDRAMVELLTSQAREAVDWLHALGVPFDTDEAGRWRLGREGGHRCARIVHAGGDATGARVMDALVATARRATHIQRLTGVEVDGLVVRDGVVCGVCLIHPDGRREAMHGRAVVLATGGIGGLFAQTSNPPDADGSGLALAQAAGAALRDLEFVQFHPTALALPGQHSLPLLTEALRGAGARLCDAHGRPLMAGVHPLADLAPRDIVARRVWQAQREGGAWLDARHLGQDISVHFPTVFAACLAHGIDPRIRPIPVVPAAHFHMGGVQVDADGRTSRPGLYAVGEVACNGVHGANRLASNSLLEGVVFGRRLGALLRQLPVPDGGGGRHRIVRRPPALAPAGLMQLRMLMSHAMGPVRSEASLTAALETCAALAARGWQARLAQAMLAAALQRRSSLGAHYRCDTVPAPA</sequence>
<organism evidence="11 12">
    <name type="scientific">Thermomonas hydrothermalis</name>
    <dbReference type="NCBI Taxonomy" id="213588"/>
    <lineage>
        <taxon>Bacteria</taxon>
        <taxon>Pseudomonadati</taxon>
        <taxon>Pseudomonadota</taxon>
        <taxon>Gammaproteobacteria</taxon>
        <taxon>Lysobacterales</taxon>
        <taxon>Lysobacteraceae</taxon>
        <taxon>Thermomonas</taxon>
    </lineage>
</organism>
<evidence type="ECO:0000256" key="4">
    <source>
        <dbReference type="ARBA" id="ARBA00012173"/>
    </source>
</evidence>
<evidence type="ECO:0000259" key="10">
    <source>
        <dbReference type="Pfam" id="PF00890"/>
    </source>
</evidence>
<keyword evidence="6" id="KW-0662">Pyridine nucleotide biosynthesis</keyword>
<proteinExistence type="inferred from homology"/>
<dbReference type="GO" id="GO:0034628">
    <property type="term" value="P:'de novo' NAD+ biosynthetic process from L-aspartate"/>
    <property type="evidence" value="ECO:0007669"/>
    <property type="project" value="TreeGrafter"/>
</dbReference>
<dbReference type="PRINTS" id="PR00368">
    <property type="entry name" value="FADPNR"/>
</dbReference>
<dbReference type="InterPro" id="IPR037099">
    <property type="entry name" value="Fum_R/Succ_DH_flav-like_C_sf"/>
</dbReference>
<evidence type="ECO:0000256" key="1">
    <source>
        <dbReference type="ARBA" id="ARBA00001974"/>
    </source>
</evidence>
<dbReference type="UniPathway" id="UPA00253">
    <property type="reaction ID" value="UER00326"/>
</dbReference>
<evidence type="ECO:0000256" key="5">
    <source>
        <dbReference type="ARBA" id="ARBA00022630"/>
    </source>
</evidence>
<feature type="domain" description="FAD-dependent oxidoreductase 2 FAD-binding" evidence="10">
    <location>
        <begin position="7"/>
        <end position="374"/>
    </location>
</feature>
<dbReference type="InterPro" id="IPR027477">
    <property type="entry name" value="Succ_DH/fumarate_Rdtase_cat_sf"/>
</dbReference>
<evidence type="ECO:0000256" key="2">
    <source>
        <dbReference type="ARBA" id="ARBA00004950"/>
    </source>
</evidence>
<dbReference type="OrthoDB" id="9806724at2"/>
<dbReference type="PANTHER" id="PTHR42716:SF2">
    <property type="entry name" value="L-ASPARTATE OXIDASE, CHLOROPLASTIC"/>
    <property type="match status" value="1"/>
</dbReference>
<name>A0A1M4Z286_9GAMM</name>
<accession>A0A1M4Z286</accession>
<dbReference type="Pfam" id="PF00890">
    <property type="entry name" value="FAD_binding_2"/>
    <property type="match status" value="1"/>
</dbReference>
<dbReference type="SUPFAM" id="SSF56425">
    <property type="entry name" value="Succinate dehydrogenase/fumarate reductase flavoprotein, catalytic domain"/>
    <property type="match status" value="1"/>
</dbReference>
<comment type="similarity">
    <text evidence="3">Belongs to the FAD-dependent oxidoreductase 2 family. NadB subfamily.</text>
</comment>
<keyword evidence="8" id="KW-0560">Oxidoreductase</keyword>
<dbReference type="PANTHER" id="PTHR42716">
    <property type="entry name" value="L-ASPARTATE OXIDASE"/>
    <property type="match status" value="1"/>
</dbReference>
<comment type="pathway">
    <text evidence="2">Cofactor biosynthesis; NAD(+) biosynthesis; iminoaspartate from L-aspartate (oxidase route): step 1/1.</text>
</comment>
<dbReference type="Gene3D" id="3.50.50.60">
    <property type="entry name" value="FAD/NAD(P)-binding domain"/>
    <property type="match status" value="1"/>
</dbReference>
<dbReference type="Gene3D" id="3.90.700.10">
    <property type="entry name" value="Succinate dehydrogenase/fumarate reductase flavoprotein, catalytic domain"/>
    <property type="match status" value="1"/>
</dbReference>
<dbReference type="SUPFAM" id="SSF46977">
    <property type="entry name" value="Succinate dehydrogenase/fumarate reductase flavoprotein C-terminal domain"/>
    <property type="match status" value="1"/>
</dbReference>
<comment type="cofactor">
    <cofactor evidence="1">
        <name>FAD</name>
        <dbReference type="ChEBI" id="CHEBI:57692"/>
    </cofactor>
</comment>
<dbReference type="InterPro" id="IPR003953">
    <property type="entry name" value="FAD-dep_OxRdtase_2_FAD-bd"/>
</dbReference>
<keyword evidence="12" id="KW-1185">Reference proteome</keyword>
<dbReference type="Gene3D" id="1.20.58.100">
    <property type="entry name" value="Fumarate reductase/succinate dehydrogenase flavoprotein-like, C-terminal domain"/>
    <property type="match status" value="1"/>
</dbReference>
<keyword evidence="7" id="KW-0274">FAD</keyword>
<dbReference type="STRING" id="213588.SAMN02745204_01831"/>
<comment type="catalytic activity">
    <reaction evidence="9">
        <text>L-aspartate + O2 = iminosuccinate + H2O2</text>
        <dbReference type="Rhea" id="RHEA:25876"/>
        <dbReference type="ChEBI" id="CHEBI:15379"/>
        <dbReference type="ChEBI" id="CHEBI:16240"/>
        <dbReference type="ChEBI" id="CHEBI:29991"/>
        <dbReference type="ChEBI" id="CHEBI:77875"/>
        <dbReference type="EC" id="1.4.3.16"/>
    </reaction>
    <physiologicalReaction direction="left-to-right" evidence="9">
        <dbReference type="Rhea" id="RHEA:25877"/>
    </physiologicalReaction>
</comment>
<dbReference type="FunFam" id="3.90.700.10:FF:000002">
    <property type="entry name" value="L-aspartate oxidase"/>
    <property type="match status" value="1"/>
</dbReference>
<gene>
    <name evidence="11" type="ORF">SAMN02745204_01831</name>
</gene>
<evidence type="ECO:0000256" key="6">
    <source>
        <dbReference type="ARBA" id="ARBA00022642"/>
    </source>
</evidence>
<evidence type="ECO:0000313" key="11">
    <source>
        <dbReference type="EMBL" id="SHF12120.1"/>
    </source>
</evidence>
<protein>
    <recommendedName>
        <fullName evidence="4">L-aspartate oxidase</fullName>
        <ecNumber evidence="4">1.4.3.16</ecNumber>
    </recommendedName>
</protein>
<evidence type="ECO:0000256" key="3">
    <source>
        <dbReference type="ARBA" id="ARBA00008562"/>
    </source>
</evidence>
<dbReference type="EMBL" id="FQUK01000032">
    <property type="protein sequence ID" value="SHF12120.1"/>
    <property type="molecule type" value="Genomic_DNA"/>
</dbReference>
<evidence type="ECO:0000256" key="9">
    <source>
        <dbReference type="ARBA" id="ARBA00048305"/>
    </source>
</evidence>
<dbReference type="AlphaFoldDB" id="A0A1M4Z286"/>
<dbReference type="EC" id="1.4.3.16" evidence="4"/>
<dbReference type="InterPro" id="IPR036188">
    <property type="entry name" value="FAD/NAD-bd_sf"/>
</dbReference>
<dbReference type="Proteomes" id="UP000242857">
    <property type="component" value="Unassembled WGS sequence"/>
</dbReference>
<dbReference type="InterPro" id="IPR005288">
    <property type="entry name" value="NadB"/>
</dbReference>
<reference evidence="12" key="1">
    <citation type="submission" date="2016-11" db="EMBL/GenBank/DDBJ databases">
        <authorList>
            <person name="Varghese N."/>
            <person name="Submissions S."/>
        </authorList>
    </citation>
    <scope>NUCLEOTIDE SEQUENCE [LARGE SCALE GENOMIC DNA]</scope>
    <source>
        <strain evidence="12">DSM 14834</strain>
    </source>
</reference>
<keyword evidence="5" id="KW-0285">Flavoprotein</keyword>
<evidence type="ECO:0000256" key="7">
    <source>
        <dbReference type="ARBA" id="ARBA00022827"/>
    </source>
</evidence>
<dbReference type="SUPFAM" id="SSF51905">
    <property type="entry name" value="FAD/NAD(P)-binding domain"/>
    <property type="match status" value="1"/>
</dbReference>
<evidence type="ECO:0000256" key="8">
    <source>
        <dbReference type="ARBA" id="ARBA00023002"/>
    </source>
</evidence>